<dbReference type="InterPro" id="IPR036291">
    <property type="entry name" value="NAD(P)-bd_dom_sf"/>
</dbReference>
<dbReference type="Proteomes" id="UP001521184">
    <property type="component" value="Unassembled WGS sequence"/>
</dbReference>
<proteinExistence type="inferred from homology"/>
<accession>A0ABR3TQZ6</accession>
<evidence type="ECO:0000313" key="4">
    <source>
        <dbReference type="EMBL" id="KAL1642565.1"/>
    </source>
</evidence>
<dbReference type="EMBL" id="JAKEKT020000032">
    <property type="protein sequence ID" value="KAL1642565.1"/>
    <property type="molecule type" value="Genomic_DNA"/>
</dbReference>
<sequence length="328" mass="36040">MRVLLTGGNGFIAAHCLEVLLQRGQEKASKIAEAYFSHGSDKLSFIIVPDIAIAGAFDTAVQSDPPLDAVIHTASPLNLGVSDVQKEVLDPAIIGTTGLLSSVARFAPGVKRVIVLSSFAAMVDLSKGDWPSHTYTAKDWNPTTLEESLTDAVAAYRGSKTFAERAAWEFMEREKPAFTLTTLNPPFVFGPVVNYLSSLDALNNSNKRFVGYLHGMLLPTTFYAWVDVRDLALAHVNAVEDPATAGERIFLTSSEQFCSKDILEIIDQEFPEFRHRLPARAEWDSVGYPQGGVYKVDSARAREILGRDFTPLRECVVDTVNLLKKFDL</sequence>
<evidence type="ECO:0000313" key="5">
    <source>
        <dbReference type="Proteomes" id="UP001521184"/>
    </source>
</evidence>
<evidence type="ECO:0000256" key="2">
    <source>
        <dbReference type="ARBA" id="ARBA00023445"/>
    </source>
</evidence>
<name>A0ABR3TQZ6_9PEZI</name>
<organism evidence="4 5">
    <name type="scientific">Diplodia intermedia</name>
    <dbReference type="NCBI Taxonomy" id="856260"/>
    <lineage>
        <taxon>Eukaryota</taxon>
        <taxon>Fungi</taxon>
        <taxon>Dikarya</taxon>
        <taxon>Ascomycota</taxon>
        <taxon>Pezizomycotina</taxon>
        <taxon>Dothideomycetes</taxon>
        <taxon>Dothideomycetes incertae sedis</taxon>
        <taxon>Botryosphaeriales</taxon>
        <taxon>Botryosphaeriaceae</taxon>
        <taxon>Diplodia</taxon>
    </lineage>
</organism>
<feature type="domain" description="NAD-dependent epimerase/dehydratase" evidence="3">
    <location>
        <begin position="3"/>
        <end position="245"/>
    </location>
</feature>
<dbReference type="PANTHER" id="PTHR10366:SF564">
    <property type="entry name" value="STEROL-4-ALPHA-CARBOXYLATE 3-DEHYDROGENASE, DECARBOXYLATING"/>
    <property type="match status" value="1"/>
</dbReference>
<comment type="caution">
    <text evidence="4">The sequence shown here is derived from an EMBL/GenBank/DDBJ whole genome shotgun (WGS) entry which is preliminary data.</text>
</comment>
<protein>
    <recommendedName>
        <fullName evidence="3">NAD-dependent epimerase/dehydratase domain-containing protein</fullName>
    </recommendedName>
</protein>
<dbReference type="Pfam" id="PF01370">
    <property type="entry name" value="Epimerase"/>
    <property type="match status" value="1"/>
</dbReference>
<dbReference type="SUPFAM" id="SSF51735">
    <property type="entry name" value="NAD(P)-binding Rossmann-fold domains"/>
    <property type="match status" value="1"/>
</dbReference>
<evidence type="ECO:0000259" key="3">
    <source>
        <dbReference type="Pfam" id="PF01370"/>
    </source>
</evidence>
<comment type="similarity">
    <text evidence="2">Belongs to the NAD(P)-dependent epimerase/dehydratase family. Dihydroflavonol-4-reductase subfamily.</text>
</comment>
<gene>
    <name evidence="4" type="ORF">SLS58_005333</name>
</gene>
<evidence type="ECO:0000256" key="1">
    <source>
        <dbReference type="ARBA" id="ARBA00023002"/>
    </source>
</evidence>
<dbReference type="PANTHER" id="PTHR10366">
    <property type="entry name" value="NAD DEPENDENT EPIMERASE/DEHYDRATASE"/>
    <property type="match status" value="1"/>
</dbReference>
<keyword evidence="1" id="KW-0560">Oxidoreductase</keyword>
<dbReference type="InterPro" id="IPR001509">
    <property type="entry name" value="Epimerase_deHydtase"/>
</dbReference>
<keyword evidence="5" id="KW-1185">Reference proteome</keyword>
<reference evidence="4 5" key="1">
    <citation type="journal article" date="2023" name="Plant Dis.">
        <title>First Report of Diplodia intermedia Causing Canker and Dieback Diseases on Apple Trees in Canada.</title>
        <authorList>
            <person name="Ellouze W."/>
            <person name="Ilyukhin E."/>
            <person name="Sulman M."/>
            <person name="Ali S."/>
        </authorList>
    </citation>
    <scope>NUCLEOTIDE SEQUENCE [LARGE SCALE GENOMIC DNA]</scope>
    <source>
        <strain evidence="4 5">M45-28</strain>
    </source>
</reference>
<dbReference type="Gene3D" id="3.40.50.720">
    <property type="entry name" value="NAD(P)-binding Rossmann-like Domain"/>
    <property type="match status" value="1"/>
</dbReference>
<dbReference type="InterPro" id="IPR050425">
    <property type="entry name" value="NAD(P)_dehydrat-like"/>
</dbReference>